<evidence type="ECO:0000313" key="1">
    <source>
        <dbReference type="EMBL" id="OAD20296.1"/>
    </source>
</evidence>
<reference evidence="1 2" key="1">
    <citation type="submission" date="2016-05" db="EMBL/GenBank/DDBJ databases">
        <title>Single-cell genome of chain-forming Candidatus Thiomargarita nelsonii and comparison to other large sulfur-oxidizing bacteria.</title>
        <authorList>
            <person name="Winkel M."/>
            <person name="Salman V."/>
            <person name="Woyke T."/>
            <person name="Schulz-Vogt H."/>
            <person name="Richter M."/>
            <person name="Flood B."/>
            <person name="Bailey J."/>
            <person name="Amann R."/>
            <person name="Mussmann M."/>
        </authorList>
    </citation>
    <scope>NUCLEOTIDE SEQUENCE [LARGE SCALE GENOMIC DNA]</scope>
    <source>
        <strain evidence="1 2">THI036</strain>
    </source>
</reference>
<keyword evidence="2" id="KW-1185">Reference proteome</keyword>
<comment type="caution">
    <text evidence="1">The sequence shown here is derived from an EMBL/GenBank/DDBJ whole genome shotgun (WGS) entry which is preliminary data.</text>
</comment>
<gene>
    <name evidence="1" type="ORF">THIOM_004015</name>
</gene>
<organism evidence="1 2">
    <name type="scientific">Candidatus Thiomargarita nelsonii</name>
    <dbReference type="NCBI Taxonomy" id="1003181"/>
    <lineage>
        <taxon>Bacteria</taxon>
        <taxon>Pseudomonadati</taxon>
        <taxon>Pseudomonadota</taxon>
        <taxon>Gammaproteobacteria</taxon>
        <taxon>Thiotrichales</taxon>
        <taxon>Thiotrichaceae</taxon>
        <taxon>Thiomargarita</taxon>
    </lineage>
</organism>
<sequence length="167" mass="18910">MLCHVSFTVNCKYSAGAGLQKNEFSAHDEGTMNLQTITITLPAPIYRRVKQRSQLMQRSVAEELVAVVIDYSQRDGLADDIEQELAQLDLLTDSELWQAAQITVSREKNEFMQELVEKQQRDGLTEEENQQAQLLSHSFNRVMLVRAKSAALLKKRGFDISPPETAK</sequence>
<dbReference type="EMBL" id="LUTY01002488">
    <property type="protein sequence ID" value="OAD20296.1"/>
    <property type="molecule type" value="Genomic_DNA"/>
</dbReference>
<dbReference type="Proteomes" id="UP000076962">
    <property type="component" value="Unassembled WGS sequence"/>
</dbReference>
<proteinExistence type="predicted"/>
<protein>
    <submittedName>
        <fullName evidence="1">Uncharacterized protein</fullName>
    </submittedName>
</protein>
<accession>A0A0A6RI49</accession>
<dbReference type="AlphaFoldDB" id="A0A0A6RI49"/>
<name>A0A0A6RI49_9GAMM</name>
<evidence type="ECO:0000313" key="2">
    <source>
        <dbReference type="Proteomes" id="UP000076962"/>
    </source>
</evidence>